<gene>
    <name evidence="5" type="ORF">AMS68_003142</name>
</gene>
<dbReference type="Proteomes" id="UP000503462">
    <property type="component" value="Chromosome 2"/>
</dbReference>
<dbReference type="PANTHER" id="PTHR15350">
    <property type="entry name" value="COP9 SIGNALOSOME COMPLEX SUBUNIT 7/DENDRITIC CELL PROTEIN GA17"/>
    <property type="match status" value="1"/>
</dbReference>
<dbReference type="Pfam" id="PF01399">
    <property type="entry name" value="PCI"/>
    <property type="match status" value="1"/>
</dbReference>
<dbReference type="GO" id="GO:0008180">
    <property type="term" value="C:COP9 signalosome"/>
    <property type="evidence" value="ECO:0007669"/>
    <property type="project" value="UniProtKB-KW"/>
</dbReference>
<evidence type="ECO:0000256" key="1">
    <source>
        <dbReference type="ARBA" id="ARBA00008482"/>
    </source>
</evidence>
<proteinExistence type="inferred from homology"/>
<dbReference type="AlphaFoldDB" id="A0A6H0XSK9"/>
<feature type="compositionally biased region" description="Acidic residues" evidence="3">
    <location>
        <begin position="252"/>
        <end position="262"/>
    </location>
</feature>
<sequence>MDQTTAQAALAPYLALAKSATAPRAAADLVVQATSAQGTYVFAELLAQKNIEKLKQDAQYTSHHKVLEIFSWGTWEDYRTTANLPKLSDAQTLKLRLLSLISYAAEKHGDLSYATLCERLDFESAVDLEHLITTAIYFNLLHATLDPQEQLVLITSVAPLRDLVPGSVQSMLADLEAWSNRCNGVLADLEGEIAKVKSNAAKQASQTAKTERQVKAAVDASEKTTSGGPAGPAPFGARNARTSFKREAAAGQDDDNDLDDAMDIDIQGGVSAHLPAHTM</sequence>
<feature type="region of interest" description="Disordered" evidence="3">
    <location>
        <begin position="202"/>
        <end position="262"/>
    </location>
</feature>
<dbReference type="EMBL" id="CP051140">
    <property type="protein sequence ID" value="QIW97624.1"/>
    <property type="molecule type" value="Genomic_DNA"/>
</dbReference>
<evidence type="ECO:0000313" key="6">
    <source>
        <dbReference type="Proteomes" id="UP000503462"/>
    </source>
</evidence>
<evidence type="ECO:0000256" key="2">
    <source>
        <dbReference type="ARBA" id="ARBA00022790"/>
    </source>
</evidence>
<comment type="similarity">
    <text evidence="1">Belongs to the CSN7/EIF3M family. CSN7 subfamily.</text>
</comment>
<dbReference type="OrthoDB" id="10265275at2759"/>
<dbReference type="PROSITE" id="PS50250">
    <property type="entry name" value="PCI"/>
    <property type="match status" value="1"/>
</dbReference>
<reference evidence="5 6" key="1">
    <citation type="journal article" date="2016" name="Sci. Rep.">
        <title>Peltaster fructicola genome reveals evolution from an invasive phytopathogen to an ectophytic parasite.</title>
        <authorList>
            <person name="Xu C."/>
            <person name="Chen H."/>
            <person name="Gleason M.L."/>
            <person name="Xu J.R."/>
            <person name="Liu H."/>
            <person name="Zhang R."/>
            <person name="Sun G."/>
        </authorList>
    </citation>
    <scope>NUCLEOTIDE SEQUENCE [LARGE SCALE GENOMIC DNA]</scope>
    <source>
        <strain evidence="5 6">LNHT1506</strain>
    </source>
</reference>
<evidence type="ECO:0000313" key="5">
    <source>
        <dbReference type="EMBL" id="QIW97624.1"/>
    </source>
</evidence>
<dbReference type="SMART" id="SM00088">
    <property type="entry name" value="PINT"/>
    <property type="match status" value="1"/>
</dbReference>
<keyword evidence="6" id="KW-1185">Reference proteome</keyword>
<feature type="domain" description="PCI" evidence="4">
    <location>
        <begin position="1"/>
        <end position="159"/>
    </location>
</feature>
<protein>
    <recommendedName>
        <fullName evidence="4">PCI domain-containing protein</fullName>
    </recommendedName>
</protein>
<dbReference type="PANTHER" id="PTHR15350:SF5">
    <property type="entry name" value="COP9 SIGNALOSOME COMPLEX SUBUNIT 7"/>
    <property type="match status" value="1"/>
</dbReference>
<dbReference type="Pfam" id="PF22061">
    <property type="entry name" value="CSN7_HB_subdom"/>
    <property type="match status" value="1"/>
</dbReference>
<accession>A0A6H0XSK9</accession>
<organism evidence="5 6">
    <name type="scientific">Peltaster fructicola</name>
    <dbReference type="NCBI Taxonomy" id="286661"/>
    <lineage>
        <taxon>Eukaryota</taxon>
        <taxon>Fungi</taxon>
        <taxon>Dikarya</taxon>
        <taxon>Ascomycota</taxon>
        <taxon>Pezizomycotina</taxon>
        <taxon>Dothideomycetes</taxon>
        <taxon>Dothideomycetes incertae sedis</taxon>
        <taxon>Peltaster</taxon>
    </lineage>
</organism>
<dbReference type="InterPro" id="IPR045237">
    <property type="entry name" value="COPS7/eIF3m"/>
</dbReference>
<evidence type="ECO:0000256" key="3">
    <source>
        <dbReference type="SAM" id="MobiDB-lite"/>
    </source>
</evidence>
<keyword evidence="2" id="KW-0736">Signalosome</keyword>
<dbReference type="InterPro" id="IPR000717">
    <property type="entry name" value="PCI_dom"/>
</dbReference>
<name>A0A6H0XSK9_9PEZI</name>
<evidence type="ECO:0000259" key="4">
    <source>
        <dbReference type="PROSITE" id="PS50250"/>
    </source>
</evidence>